<dbReference type="Gene3D" id="3.40.50.410">
    <property type="entry name" value="von Willebrand factor, type A domain"/>
    <property type="match status" value="1"/>
</dbReference>
<organism evidence="2 3">
    <name type="scientific">Rhizocola hellebori</name>
    <dbReference type="NCBI Taxonomy" id="1392758"/>
    <lineage>
        <taxon>Bacteria</taxon>
        <taxon>Bacillati</taxon>
        <taxon>Actinomycetota</taxon>
        <taxon>Actinomycetes</taxon>
        <taxon>Micromonosporales</taxon>
        <taxon>Micromonosporaceae</taxon>
        <taxon>Rhizocola</taxon>
    </lineage>
</organism>
<dbReference type="RefSeq" id="WP_203915437.1">
    <property type="nucleotide sequence ID" value="NZ_BONY01000158.1"/>
</dbReference>
<dbReference type="PROSITE" id="PS50234">
    <property type="entry name" value="VWFA"/>
    <property type="match status" value="1"/>
</dbReference>
<name>A0A8J3VN15_9ACTN</name>
<comment type="caution">
    <text evidence="2">The sequence shown here is derived from an EMBL/GenBank/DDBJ whole genome shotgun (WGS) entry which is preliminary data.</text>
</comment>
<protein>
    <recommendedName>
        <fullName evidence="1">VWFA domain-containing protein</fullName>
    </recommendedName>
</protein>
<sequence length="552" mass="57071">MRTPVIVIGALSLIGLGAVILKSVSADADGCSASGIRLTVAADPAIAPVIAEIGTAWTATRPSIEGDCVRVDVVAKPSYEVATELGTYSGGLVDVAAKPVPTPSDADLPTVWIPESSYWLGRVRAIDRDMFDTNILSVASSPIVLAVPEAVARGMEKELGQGIDAAIIKKLALDPAGKLKLGLVEPRRDTAGMVGAMVLSDAVVASPADLPVLVKVYRTLGGAVNDVNGLWQAMGDGSKGMNGAPVSEQALLTHNAGASATPMAAVPLADAATLDFPYAARARQPRQVAAAAAAFRSALTSPQNKALLAQHRLRAADGTAGSGFPTGHGVTAGAIHLQPLTDMAKVKSALAVWVSARTASRVVAMVDATSSMALPLNGTAKSRMQVMKEAATTGLTFFTAESKLGLWAFVGKGHTNLVPLETIGPAGSTQRNKLIGAVTQANPVPGVDACPLYQSIIAGYQEMLNGYDPALSNTLVVFTDGRDTTGTDIRKVQRELELLADVTRPIRVVLLGIGPDIKLDELQAIADTTGGAAFQVNSPEQMQLIFLTALLA</sequence>
<dbReference type="SMART" id="SM00327">
    <property type="entry name" value="VWA"/>
    <property type="match status" value="1"/>
</dbReference>
<dbReference type="EMBL" id="BONY01000158">
    <property type="protein sequence ID" value="GIH11713.1"/>
    <property type="molecule type" value="Genomic_DNA"/>
</dbReference>
<dbReference type="Proteomes" id="UP000612899">
    <property type="component" value="Unassembled WGS sequence"/>
</dbReference>
<gene>
    <name evidence="2" type="ORF">Rhe02_97800</name>
</gene>
<dbReference type="AlphaFoldDB" id="A0A8J3VN15"/>
<dbReference type="InterPro" id="IPR002035">
    <property type="entry name" value="VWF_A"/>
</dbReference>
<dbReference type="SUPFAM" id="SSF53300">
    <property type="entry name" value="vWA-like"/>
    <property type="match status" value="1"/>
</dbReference>
<proteinExistence type="predicted"/>
<evidence type="ECO:0000313" key="3">
    <source>
        <dbReference type="Proteomes" id="UP000612899"/>
    </source>
</evidence>
<dbReference type="InterPro" id="IPR036465">
    <property type="entry name" value="vWFA_dom_sf"/>
</dbReference>
<accession>A0A8J3VN15</accession>
<evidence type="ECO:0000259" key="1">
    <source>
        <dbReference type="PROSITE" id="PS50234"/>
    </source>
</evidence>
<keyword evidence="3" id="KW-1185">Reference proteome</keyword>
<feature type="domain" description="VWFA" evidence="1">
    <location>
        <begin position="361"/>
        <end position="550"/>
    </location>
</feature>
<evidence type="ECO:0000313" key="2">
    <source>
        <dbReference type="EMBL" id="GIH11713.1"/>
    </source>
</evidence>
<reference evidence="2" key="1">
    <citation type="submission" date="2021-01" db="EMBL/GenBank/DDBJ databases">
        <title>Whole genome shotgun sequence of Rhizocola hellebori NBRC 109834.</title>
        <authorList>
            <person name="Komaki H."/>
            <person name="Tamura T."/>
        </authorList>
    </citation>
    <scope>NUCLEOTIDE SEQUENCE</scope>
    <source>
        <strain evidence="2">NBRC 109834</strain>
    </source>
</reference>